<dbReference type="PANTHER" id="PTHR13252:SF9">
    <property type="entry name" value="F-BOX ONLY PROTEIN 28"/>
    <property type="match status" value="1"/>
</dbReference>
<organism evidence="3 4">
    <name type="scientific">Ignelater luminosus</name>
    <name type="common">Cucubano</name>
    <name type="synonym">Pyrophorus luminosus</name>
    <dbReference type="NCBI Taxonomy" id="2038154"/>
    <lineage>
        <taxon>Eukaryota</taxon>
        <taxon>Metazoa</taxon>
        <taxon>Ecdysozoa</taxon>
        <taxon>Arthropoda</taxon>
        <taxon>Hexapoda</taxon>
        <taxon>Insecta</taxon>
        <taxon>Pterygota</taxon>
        <taxon>Neoptera</taxon>
        <taxon>Endopterygota</taxon>
        <taxon>Coleoptera</taxon>
        <taxon>Polyphaga</taxon>
        <taxon>Elateriformia</taxon>
        <taxon>Elateroidea</taxon>
        <taxon>Elateridae</taxon>
        <taxon>Agrypninae</taxon>
        <taxon>Pyrophorini</taxon>
        <taxon>Ignelater</taxon>
    </lineage>
</organism>
<dbReference type="InterPro" id="IPR036047">
    <property type="entry name" value="F-box-like_dom_sf"/>
</dbReference>
<comment type="caution">
    <text evidence="3">The sequence shown here is derived from an EMBL/GenBank/DDBJ whole genome shotgun (WGS) entry which is preliminary data.</text>
</comment>
<sequence>MTSMPLILAIPDIALEKILSFLSYDEIAKNRLVCTKFNQIGGKLLTRGFLQVERRHNAIYKRMKSMLPRRESERRAHPLARHCDILSAVETRLSMLSMTYMKYMGSNVCCFIPGKVLDEIDRILTLVENVDPPPRTHELLQELRDISSMALEHFDEVILPRLKPKFERSNFFQVGASTSKSSKIPLVQQVIADEIHKVRKQAKFNKHQISSVMEILKKFGTKFKRQSKLLREKSIKIREQERKLQEQAAKLQEQETSIADLKKHVDEWDQKFSDLTAELIRAREDLISKSVQPPVSNPLPRSEIITRPIRVKPRSALPKYFNLPHVDIERKRKNEPFSDIPYKMPRVTGLTSNISDDIYNKINENITCNISKNITDSLNKANESGGSQNISDTREKGFVSKKEGFGPFLSSSIEMILNTPINSIKSRKRKISEDIDLK</sequence>
<accession>A0A8K0CWY6</accession>
<keyword evidence="1" id="KW-0175">Coiled coil</keyword>
<dbReference type="GO" id="GO:0000209">
    <property type="term" value="P:protein polyubiquitination"/>
    <property type="evidence" value="ECO:0007669"/>
    <property type="project" value="TreeGrafter"/>
</dbReference>
<dbReference type="SUPFAM" id="SSF81383">
    <property type="entry name" value="F-box domain"/>
    <property type="match status" value="1"/>
</dbReference>
<protein>
    <recommendedName>
        <fullName evidence="2">F-box domain-containing protein</fullName>
    </recommendedName>
</protein>
<feature type="coiled-coil region" evidence="1">
    <location>
        <begin position="230"/>
        <end position="285"/>
    </location>
</feature>
<dbReference type="CDD" id="cd22100">
    <property type="entry name" value="F-box_FBXO28"/>
    <property type="match status" value="1"/>
</dbReference>
<feature type="domain" description="F-box" evidence="2">
    <location>
        <begin position="4"/>
        <end position="63"/>
    </location>
</feature>
<evidence type="ECO:0000313" key="4">
    <source>
        <dbReference type="Proteomes" id="UP000801492"/>
    </source>
</evidence>
<evidence type="ECO:0000313" key="3">
    <source>
        <dbReference type="EMBL" id="KAF2895220.1"/>
    </source>
</evidence>
<proteinExistence type="predicted"/>
<gene>
    <name evidence="3" type="ORF">ILUMI_10952</name>
</gene>
<evidence type="ECO:0000256" key="1">
    <source>
        <dbReference type="SAM" id="Coils"/>
    </source>
</evidence>
<evidence type="ECO:0000259" key="2">
    <source>
        <dbReference type="PROSITE" id="PS50181"/>
    </source>
</evidence>
<dbReference type="InterPro" id="IPR039719">
    <property type="entry name" value="FBXO28"/>
</dbReference>
<dbReference type="AlphaFoldDB" id="A0A8K0CWY6"/>
<reference evidence="3" key="1">
    <citation type="submission" date="2019-08" db="EMBL/GenBank/DDBJ databases">
        <title>The genome of the North American firefly Photinus pyralis.</title>
        <authorList>
            <consortium name="Photinus pyralis genome working group"/>
            <person name="Fallon T.R."/>
            <person name="Sander Lower S.E."/>
            <person name="Weng J.-K."/>
        </authorList>
    </citation>
    <scope>NUCLEOTIDE SEQUENCE</scope>
    <source>
        <strain evidence="3">TRF0915ILg1</strain>
        <tissue evidence="3">Whole body</tissue>
    </source>
</reference>
<dbReference type="Proteomes" id="UP000801492">
    <property type="component" value="Unassembled WGS sequence"/>
</dbReference>
<dbReference type="EMBL" id="VTPC01006118">
    <property type="protein sequence ID" value="KAF2895220.1"/>
    <property type="molecule type" value="Genomic_DNA"/>
</dbReference>
<name>A0A8K0CWY6_IGNLU</name>
<dbReference type="PROSITE" id="PS50181">
    <property type="entry name" value="FBOX"/>
    <property type="match status" value="1"/>
</dbReference>
<dbReference type="PANTHER" id="PTHR13252">
    <property type="entry name" value="F-BOX ONLY PROTEIN 28"/>
    <property type="match status" value="1"/>
</dbReference>
<dbReference type="OrthoDB" id="5860767at2759"/>
<dbReference type="InterPro" id="IPR001810">
    <property type="entry name" value="F-box_dom"/>
</dbReference>
<keyword evidence="4" id="KW-1185">Reference proteome</keyword>